<dbReference type="EMBL" id="JAPDDP010000002">
    <property type="protein sequence ID" value="MDA0178983.1"/>
    <property type="molecule type" value="Genomic_DNA"/>
</dbReference>
<dbReference type="SUPFAM" id="SSF48371">
    <property type="entry name" value="ARM repeat"/>
    <property type="match status" value="1"/>
</dbReference>
<dbReference type="RefSeq" id="WP_270023250.1">
    <property type="nucleotide sequence ID" value="NZ_JAPDDP010000002.1"/>
</dbReference>
<name>A0A9X3S6D8_9ACTN</name>
<evidence type="ECO:0000313" key="2">
    <source>
        <dbReference type="Proteomes" id="UP001147653"/>
    </source>
</evidence>
<dbReference type="Proteomes" id="UP001147653">
    <property type="component" value="Unassembled WGS sequence"/>
</dbReference>
<organism evidence="1 2">
    <name type="scientific">Solirubrobacter phytolaccae</name>
    <dbReference type="NCBI Taxonomy" id="1404360"/>
    <lineage>
        <taxon>Bacteria</taxon>
        <taxon>Bacillati</taxon>
        <taxon>Actinomycetota</taxon>
        <taxon>Thermoleophilia</taxon>
        <taxon>Solirubrobacterales</taxon>
        <taxon>Solirubrobacteraceae</taxon>
        <taxon>Solirubrobacter</taxon>
    </lineage>
</organism>
<comment type="caution">
    <text evidence="1">The sequence shown here is derived from an EMBL/GenBank/DDBJ whole genome shotgun (WGS) entry which is preliminary data.</text>
</comment>
<reference evidence="1" key="1">
    <citation type="submission" date="2022-10" db="EMBL/GenBank/DDBJ databases">
        <title>The WGS of Solirubrobacter phytolaccae KCTC 29190.</title>
        <authorList>
            <person name="Jiang Z."/>
        </authorList>
    </citation>
    <scope>NUCLEOTIDE SEQUENCE</scope>
    <source>
        <strain evidence="1">KCTC 29190</strain>
    </source>
</reference>
<sequence>MAADQLIYRVTYHLLAGQHEAAGLVVELGEQSPRELVRFDQRSRRELPWGSVVRMSPGPLKDVLELFSPSGHVRQAALETVPLTPLTARVLVLRCADWVAEVRSAAFTRLRACDRDLLVAALPLVAWVMDEWTRGDLLGALLDERLTDDDLRALADVPDLALRRAAWRRLTARGAITPADVQRAAADEDVAVRGIAARSLPDLAEADRRAAAERLLDDRVGWVAVRALTELVRLDGADRIVPALTARSATVRRAARDWARVRDVDARAVYLARDPRDELALVGLAALRDPRDAELVRAMVDDPRARVRRAGLRALATLDEPEARRIALIWLEAGAGRVAADVLRAGSPSAAEITVLTAIACDRERRPGARERALSLLRVGTWTHFTVAMEASLLTGVLPVPQGRPRAHLRARIARLLPAYDGARRAAIELALR</sequence>
<evidence type="ECO:0000313" key="1">
    <source>
        <dbReference type="EMBL" id="MDA0178983.1"/>
    </source>
</evidence>
<evidence type="ECO:0008006" key="3">
    <source>
        <dbReference type="Google" id="ProtNLM"/>
    </source>
</evidence>
<keyword evidence="2" id="KW-1185">Reference proteome</keyword>
<gene>
    <name evidence="1" type="ORF">OJ997_01655</name>
</gene>
<protein>
    <recommendedName>
        <fullName evidence="3">HEAT repeat domain-containing protein</fullName>
    </recommendedName>
</protein>
<dbReference type="InterPro" id="IPR016024">
    <property type="entry name" value="ARM-type_fold"/>
</dbReference>
<dbReference type="AlphaFoldDB" id="A0A9X3S6D8"/>
<accession>A0A9X3S6D8</accession>
<proteinExistence type="predicted"/>